<proteinExistence type="predicted"/>
<feature type="transmembrane region" description="Helical" evidence="1">
    <location>
        <begin position="235"/>
        <end position="260"/>
    </location>
</feature>
<reference evidence="2 3" key="1">
    <citation type="submission" date="2018-08" db="EMBL/GenBank/DDBJ databases">
        <title>Genome and evolution of the arbuscular mycorrhizal fungus Diversispora epigaea (formerly Glomus versiforme) and its bacterial endosymbionts.</title>
        <authorList>
            <person name="Sun X."/>
            <person name="Fei Z."/>
            <person name="Harrison M."/>
        </authorList>
    </citation>
    <scope>NUCLEOTIDE SEQUENCE [LARGE SCALE GENOMIC DNA]</scope>
    <source>
        <strain evidence="2 3">IT104</strain>
    </source>
</reference>
<dbReference type="EMBL" id="PQFF01000169">
    <property type="protein sequence ID" value="RHZ77429.1"/>
    <property type="molecule type" value="Genomic_DNA"/>
</dbReference>
<gene>
    <name evidence="2" type="ORF">Glove_179g4</name>
</gene>
<comment type="caution">
    <text evidence="2">The sequence shown here is derived from an EMBL/GenBank/DDBJ whole genome shotgun (WGS) entry which is preliminary data.</text>
</comment>
<name>A0A397IN44_9GLOM</name>
<protein>
    <recommendedName>
        <fullName evidence="4">Mid2 domain-containing protein</fullName>
    </recommendedName>
</protein>
<evidence type="ECO:0008006" key="4">
    <source>
        <dbReference type="Google" id="ProtNLM"/>
    </source>
</evidence>
<sequence>MVVSMEHSTQIIQQQHYYHYKRLLTTTITTTVFAISATKITNKAKKTSTTTTWSINFCRLCRMAAIILIPITLKKVLVLLISTTESQIATTTITNIITDTQLDIPSQTTTTGSNNCRSMCSVDASVDILFDGFAYTSIDPDPISTTITPSTLKKGPNIITSYKTTVFFRTITIYYPGYTTTYIITSGLSVSLKEYYVTPKTTVIIQKATAVILFVSTATPITVTATPNSESSKPFLIGLGTGIGVVVLICIAIFAIFVFCKRRNGILRINS</sequence>
<evidence type="ECO:0000313" key="2">
    <source>
        <dbReference type="EMBL" id="RHZ77429.1"/>
    </source>
</evidence>
<dbReference type="AlphaFoldDB" id="A0A397IN44"/>
<keyword evidence="3" id="KW-1185">Reference proteome</keyword>
<keyword evidence="1" id="KW-0812">Transmembrane</keyword>
<feature type="transmembrane region" description="Helical" evidence="1">
    <location>
        <begin position="173"/>
        <end position="192"/>
    </location>
</feature>
<evidence type="ECO:0000256" key="1">
    <source>
        <dbReference type="SAM" id="Phobius"/>
    </source>
</evidence>
<accession>A0A397IN44</accession>
<keyword evidence="1" id="KW-0472">Membrane</keyword>
<keyword evidence="1" id="KW-1133">Transmembrane helix</keyword>
<dbReference type="Proteomes" id="UP000266861">
    <property type="component" value="Unassembled WGS sequence"/>
</dbReference>
<evidence type="ECO:0000313" key="3">
    <source>
        <dbReference type="Proteomes" id="UP000266861"/>
    </source>
</evidence>
<organism evidence="2 3">
    <name type="scientific">Diversispora epigaea</name>
    <dbReference type="NCBI Taxonomy" id="1348612"/>
    <lineage>
        <taxon>Eukaryota</taxon>
        <taxon>Fungi</taxon>
        <taxon>Fungi incertae sedis</taxon>
        <taxon>Mucoromycota</taxon>
        <taxon>Glomeromycotina</taxon>
        <taxon>Glomeromycetes</taxon>
        <taxon>Diversisporales</taxon>
        <taxon>Diversisporaceae</taxon>
        <taxon>Diversispora</taxon>
    </lineage>
</organism>
<feature type="transmembrane region" description="Helical" evidence="1">
    <location>
        <begin position="204"/>
        <end position="223"/>
    </location>
</feature>